<name>A0A6J4LZB3_9BACT</name>
<protein>
    <recommendedName>
        <fullName evidence="2">SWIM-type domain-containing protein</fullName>
    </recommendedName>
</protein>
<accession>A0A6J4LZB3</accession>
<organism evidence="3">
    <name type="scientific">uncultured Gemmatimonadota bacterium</name>
    <dbReference type="NCBI Taxonomy" id="203437"/>
    <lineage>
        <taxon>Bacteria</taxon>
        <taxon>Pseudomonadati</taxon>
        <taxon>Gemmatimonadota</taxon>
        <taxon>environmental samples</taxon>
    </lineage>
</organism>
<keyword evidence="1" id="KW-0862">Zinc</keyword>
<keyword evidence="1" id="KW-0863">Zinc-finger</keyword>
<evidence type="ECO:0000259" key="2">
    <source>
        <dbReference type="PROSITE" id="PS50966"/>
    </source>
</evidence>
<dbReference type="EMBL" id="CADCTV010000558">
    <property type="protein sequence ID" value="CAA9342095.1"/>
    <property type="molecule type" value="Genomic_DNA"/>
</dbReference>
<dbReference type="InterPro" id="IPR007527">
    <property type="entry name" value="Znf_SWIM"/>
</dbReference>
<proteinExistence type="predicted"/>
<dbReference type="AlphaFoldDB" id="A0A6J4LZB3"/>
<dbReference type="GO" id="GO:0008270">
    <property type="term" value="F:zinc ion binding"/>
    <property type="evidence" value="ECO:0007669"/>
    <property type="project" value="UniProtKB-KW"/>
</dbReference>
<reference evidence="3" key="1">
    <citation type="submission" date="2020-02" db="EMBL/GenBank/DDBJ databases">
        <authorList>
            <person name="Meier V. D."/>
        </authorList>
    </citation>
    <scope>NUCLEOTIDE SEQUENCE</scope>
    <source>
        <strain evidence="3">AVDCRST_MAG89</strain>
    </source>
</reference>
<feature type="domain" description="SWIM-type" evidence="2">
    <location>
        <begin position="39"/>
        <end position="72"/>
    </location>
</feature>
<evidence type="ECO:0000256" key="1">
    <source>
        <dbReference type="PROSITE-ProRule" id="PRU00325"/>
    </source>
</evidence>
<sequence length="85" mass="9498">MLDSGMINKIQKAKQYAAEPERIHFESLRAAIDGNNGNHEVEFADGHWRCDCGYFAHHRVCSHTMAMERVLGKMAPSEAAEIPAV</sequence>
<dbReference type="PROSITE" id="PS50966">
    <property type="entry name" value="ZF_SWIM"/>
    <property type="match status" value="1"/>
</dbReference>
<evidence type="ECO:0000313" key="3">
    <source>
        <dbReference type="EMBL" id="CAA9342095.1"/>
    </source>
</evidence>
<gene>
    <name evidence="3" type="ORF">AVDCRST_MAG89-2663</name>
</gene>
<keyword evidence="1" id="KW-0479">Metal-binding</keyword>